<evidence type="ECO:0000256" key="1">
    <source>
        <dbReference type="SAM" id="SignalP"/>
    </source>
</evidence>
<dbReference type="OrthoDB" id="5843172at2759"/>
<protein>
    <submittedName>
        <fullName evidence="5">DB domain-containing protein</fullName>
    </submittedName>
</protein>
<reference evidence="5" key="1">
    <citation type="submission" date="2017-02" db="UniProtKB">
        <authorList>
            <consortium name="WormBaseParasite"/>
        </authorList>
    </citation>
    <scope>IDENTIFICATION</scope>
</reference>
<organism evidence="5">
    <name type="scientific">Thelazia callipaeda</name>
    <name type="common">Oriental eyeworm</name>
    <name type="synonym">Parasitic nematode</name>
    <dbReference type="NCBI Taxonomy" id="103827"/>
    <lineage>
        <taxon>Eukaryota</taxon>
        <taxon>Metazoa</taxon>
        <taxon>Ecdysozoa</taxon>
        <taxon>Nematoda</taxon>
        <taxon>Chromadorea</taxon>
        <taxon>Rhabditida</taxon>
        <taxon>Spirurina</taxon>
        <taxon>Spiruromorpha</taxon>
        <taxon>Thelazioidea</taxon>
        <taxon>Thelaziidae</taxon>
        <taxon>Thelazia</taxon>
    </lineage>
</organism>
<dbReference type="PANTHER" id="PTHR46705">
    <property type="entry name" value="PROTEIN CBG09805"/>
    <property type="match status" value="1"/>
</dbReference>
<feature type="chain" id="PRO_5043126366" evidence="1">
    <location>
        <begin position="21"/>
        <end position="225"/>
    </location>
</feature>
<keyword evidence="4" id="KW-1185">Reference proteome</keyword>
<evidence type="ECO:0000313" key="5">
    <source>
        <dbReference type="WBParaSite" id="TCLT_0000378201-mRNA-1"/>
    </source>
</evidence>
<dbReference type="PANTHER" id="PTHR46705:SF2">
    <property type="entry name" value="DOMAIN OF UNKNOWN FUNCTION DB DOMAIN-CONTAINING PROTEIN"/>
    <property type="match status" value="1"/>
</dbReference>
<dbReference type="EMBL" id="UYYF01004266">
    <property type="protein sequence ID" value="VDN00773.1"/>
    <property type="molecule type" value="Genomic_DNA"/>
</dbReference>
<name>A0A0N5CU60_THECL</name>
<sequence length="225" mass="24727">MNSGLLNTILLYISIDVSKACVSSGICTGGYGCETNVAPTCVGGCAFGYTCGQYGCYSKARARSSKTFAFHPQTNEHFYDTKQEGLTSEQLADEMFHDCCLDQHLPDSCLQKCSFKTYTKNNLQAIYLHLDDCPLKAIAAITYCAARGIDHTPCCIENGVARTIAGSKCLVLCDQRSGNVTELNLSYLPCFERFNDIKSCFMEYSNSKYQSVNTDAMPVVQRFGS</sequence>
<evidence type="ECO:0000313" key="4">
    <source>
        <dbReference type="Proteomes" id="UP000276776"/>
    </source>
</evidence>
<evidence type="ECO:0000313" key="3">
    <source>
        <dbReference type="EMBL" id="VDN00773.1"/>
    </source>
</evidence>
<gene>
    <name evidence="3" type="ORF">TCLT_LOCUS3771</name>
</gene>
<dbReference type="Proteomes" id="UP000276776">
    <property type="component" value="Unassembled WGS sequence"/>
</dbReference>
<feature type="signal peptide" evidence="1">
    <location>
        <begin position="1"/>
        <end position="20"/>
    </location>
</feature>
<evidence type="ECO:0000259" key="2">
    <source>
        <dbReference type="Pfam" id="PF01682"/>
    </source>
</evidence>
<keyword evidence="1" id="KW-0732">Signal</keyword>
<dbReference type="STRING" id="103827.A0A0N5CU60"/>
<dbReference type="AlphaFoldDB" id="A0A0N5CU60"/>
<accession>A0A0N5CU60</accession>
<proteinExistence type="predicted"/>
<dbReference type="InterPro" id="IPR002602">
    <property type="entry name" value="DB"/>
</dbReference>
<feature type="domain" description="Domain of unknown function DB" evidence="2">
    <location>
        <begin position="99"/>
        <end position="201"/>
    </location>
</feature>
<dbReference type="WBParaSite" id="TCLT_0000378201-mRNA-1">
    <property type="protein sequence ID" value="TCLT_0000378201-mRNA-1"/>
    <property type="gene ID" value="TCLT_0000378201"/>
</dbReference>
<reference evidence="3 4" key="2">
    <citation type="submission" date="2018-11" db="EMBL/GenBank/DDBJ databases">
        <authorList>
            <consortium name="Pathogen Informatics"/>
        </authorList>
    </citation>
    <scope>NUCLEOTIDE SEQUENCE [LARGE SCALE GENOMIC DNA]</scope>
</reference>
<dbReference type="OMA" id="ERFMKCC"/>
<dbReference type="Pfam" id="PF01682">
    <property type="entry name" value="DB"/>
    <property type="match status" value="1"/>
</dbReference>